<proteinExistence type="predicted"/>
<keyword evidence="3" id="KW-1133">Transmembrane helix</keyword>
<dbReference type="Gene3D" id="3.30.450.40">
    <property type="match status" value="1"/>
</dbReference>
<keyword evidence="1 2" id="KW-0443">Lipid metabolism</keyword>
<name>A0A7W6KQX2_9HYPH</name>
<dbReference type="InterPro" id="IPR002641">
    <property type="entry name" value="PNPLA_dom"/>
</dbReference>
<accession>A0A7W6KQX2</accession>
<feature type="transmembrane region" description="Helical" evidence="3">
    <location>
        <begin position="102"/>
        <end position="124"/>
    </location>
</feature>
<dbReference type="PANTHER" id="PTHR46394">
    <property type="entry name" value="ANNEXIN"/>
    <property type="match status" value="1"/>
</dbReference>
<dbReference type="GO" id="GO:0016042">
    <property type="term" value="P:lipid catabolic process"/>
    <property type="evidence" value="ECO:0007669"/>
    <property type="project" value="UniProtKB-UniRule"/>
</dbReference>
<feature type="active site" description="Nucleophile" evidence="2">
    <location>
        <position position="40"/>
    </location>
</feature>
<dbReference type="EMBL" id="JACIDZ010000023">
    <property type="protein sequence ID" value="MBB4124474.1"/>
    <property type="molecule type" value="Genomic_DNA"/>
</dbReference>
<keyword evidence="2" id="KW-0442">Lipid degradation</keyword>
<keyword evidence="3" id="KW-0812">Transmembrane</keyword>
<comment type="caution">
    <text evidence="2">Lacks conserved residue(s) required for the propagation of feature annotation.</text>
</comment>
<feature type="domain" description="PNPLA" evidence="4">
    <location>
        <begin position="7"/>
        <end position="259"/>
    </location>
</feature>
<dbReference type="Gene3D" id="3.40.1090.10">
    <property type="entry name" value="Cytosolic phospholipase A2 catalytic domain"/>
    <property type="match status" value="2"/>
</dbReference>
<feature type="active site" description="Proton acceptor" evidence="2">
    <location>
        <position position="246"/>
    </location>
</feature>
<dbReference type="InterPro" id="IPR052580">
    <property type="entry name" value="Lipid_Hydrolase"/>
</dbReference>
<feature type="short sequence motif" description="DGA/G" evidence="2">
    <location>
        <begin position="246"/>
        <end position="248"/>
    </location>
</feature>
<evidence type="ECO:0000256" key="2">
    <source>
        <dbReference type="PROSITE-ProRule" id="PRU01161"/>
    </source>
</evidence>
<feature type="short sequence motif" description="GXSXG" evidence="2">
    <location>
        <begin position="38"/>
        <end position="42"/>
    </location>
</feature>
<protein>
    <submittedName>
        <fullName evidence="5">NTE family protein</fullName>
    </submittedName>
</protein>
<dbReference type="Proteomes" id="UP000530571">
    <property type="component" value="Unassembled WGS sequence"/>
</dbReference>
<evidence type="ECO:0000313" key="6">
    <source>
        <dbReference type="Proteomes" id="UP000530571"/>
    </source>
</evidence>
<reference evidence="5 6" key="1">
    <citation type="submission" date="2020-08" db="EMBL/GenBank/DDBJ databases">
        <title>Genomic Encyclopedia of Type Strains, Phase IV (KMG-IV): sequencing the most valuable type-strain genomes for metagenomic binning, comparative biology and taxonomic classification.</title>
        <authorList>
            <person name="Goeker M."/>
        </authorList>
    </citation>
    <scope>NUCLEOTIDE SEQUENCE [LARGE SCALE GENOMIC DNA]</scope>
    <source>
        <strain evidence="5 6">DSM 28101</strain>
    </source>
</reference>
<dbReference type="InterPro" id="IPR016035">
    <property type="entry name" value="Acyl_Trfase/lysoPLipase"/>
</dbReference>
<dbReference type="PROSITE" id="PS51635">
    <property type="entry name" value="PNPLA"/>
    <property type="match status" value="1"/>
</dbReference>
<dbReference type="SUPFAM" id="SSF52151">
    <property type="entry name" value="FabD/lysophospholipase-like"/>
    <property type="match status" value="1"/>
</dbReference>
<keyword evidence="2" id="KW-0378">Hydrolase</keyword>
<comment type="caution">
    <text evidence="5">The sequence shown here is derived from an EMBL/GenBank/DDBJ whole genome shotgun (WGS) entry which is preliminary data.</text>
</comment>
<sequence>MTHRMFVAFAGGGAKALIHLGALRALEAKGVDFRGLSGTSAGALVATLKASGFSADELLNPLDKSSVISRLGEIRPSIKQAKHLFGRWGWWKVWLFRTAMPMLPTILCASLVGVALTLILVGALLAWGRIYLATAIFAALIILLCCVVTSLLSGLARSREFSEALGILLQQRMFPSEPERVVRMGDYGCDGRPILKIVSANLTTGKMELFSPERTPNVPVADAVAASISLPIIFEPLIIDENLHMDGGIVSNLPAWSFDEERELDPDAITLAVEIQTTTERRILNRLNWLGAFIQTGLFGSSELNLRAAGQAERLELSTSLHLLEFDLSIDRAVKEVLDAETAATAKLDKWLFQTPETYAEACRFTKGLVDDVIEAALDQRNPKVRVAIAIPDVGHTRSLRLRYSTGYEGHHDERMLIPIDGTVAGQAWKTGDSWFELAPLSPEFSLAAPEHRLRRKALRSDLKWVLCIPISIGDGPVGFVVQIDGGRDLPEDETVGTMITSIETDVREFFGMLADRFKEMEE</sequence>
<evidence type="ECO:0000256" key="1">
    <source>
        <dbReference type="ARBA" id="ARBA00023098"/>
    </source>
</evidence>
<keyword evidence="3" id="KW-0472">Membrane</keyword>
<evidence type="ECO:0000259" key="4">
    <source>
        <dbReference type="PROSITE" id="PS51635"/>
    </source>
</evidence>
<keyword evidence="6" id="KW-1185">Reference proteome</keyword>
<gene>
    <name evidence="5" type="ORF">GGR30_004432</name>
</gene>
<organism evidence="5 6">
    <name type="scientific">Martelella radicis</name>
    <dbReference type="NCBI Taxonomy" id="1397476"/>
    <lineage>
        <taxon>Bacteria</taxon>
        <taxon>Pseudomonadati</taxon>
        <taxon>Pseudomonadota</taxon>
        <taxon>Alphaproteobacteria</taxon>
        <taxon>Hyphomicrobiales</taxon>
        <taxon>Aurantimonadaceae</taxon>
        <taxon>Martelella</taxon>
    </lineage>
</organism>
<dbReference type="RefSeq" id="WP_183491185.1">
    <property type="nucleotide sequence ID" value="NZ_JACIDZ010000023.1"/>
</dbReference>
<dbReference type="GO" id="GO:0016787">
    <property type="term" value="F:hydrolase activity"/>
    <property type="evidence" value="ECO:0007669"/>
    <property type="project" value="UniProtKB-UniRule"/>
</dbReference>
<evidence type="ECO:0000313" key="5">
    <source>
        <dbReference type="EMBL" id="MBB4124474.1"/>
    </source>
</evidence>
<dbReference type="AlphaFoldDB" id="A0A7W6KQX2"/>
<feature type="transmembrane region" description="Helical" evidence="3">
    <location>
        <begin position="130"/>
        <end position="152"/>
    </location>
</feature>
<evidence type="ECO:0000256" key="3">
    <source>
        <dbReference type="SAM" id="Phobius"/>
    </source>
</evidence>
<dbReference type="Pfam" id="PF01734">
    <property type="entry name" value="Patatin"/>
    <property type="match status" value="1"/>
</dbReference>
<dbReference type="InterPro" id="IPR029016">
    <property type="entry name" value="GAF-like_dom_sf"/>
</dbReference>
<dbReference type="PANTHER" id="PTHR46394:SF1">
    <property type="entry name" value="PNPLA DOMAIN-CONTAINING PROTEIN"/>
    <property type="match status" value="1"/>
</dbReference>